<evidence type="ECO:0000256" key="10">
    <source>
        <dbReference type="ARBA" id="ARBA00035861"/>
    </source>
</evidence>
<dbReference type="GO" id="GO:0044715">
    <property type="term" value="F:8-oxo-dGDP phosphatase activity"/>
    <property type="evidence" value="ECO:0007669"/>
    <property type="project" value="TreeGrafter"/>
</dbReference>
<protein>
    <recommendedName>
        <fullName evidence="13">8-oxo-dGTP diphosphatase</fullName>
        <ecNumber evidence="12">3.6.1.55</ecNumber>
    </recommendedName>
    <alternativeName>
        <fullName evidence="16">7,8-dihydro-8-oxoguanine-triphosphatase</fullName>
    </alternativeName>
    <alternativeName>
        <fullName evidence="15">Mutator protein MutT</fullName>
    </alternativeName>
    <alternativeName>
        <fullName evidence="14">dGTP pyrophosphohydrolase</fullName>
    </alternativeName>
</protein>
<comment type="catalytic activity">
    <reaction evidence="10">
        <text>8-oxo-dGTP + H2O = 8-oxo-dGMP + diphosphate + H(+)</text>
        <dbReference type="Rhea" id="RHEA:31575"/>
        <dbReference type="ChEBI" id="CHEBI:15377"/>
        <dbReference type="ChEBI" id="CHEBI:15378"/>
        <dbReference type="ChEBI" id="CHEBI:33019"/>
        <dbReference type="ChEBI" id="CHEBI:63224"/>
        <dbReference type="ChEBI" id="CHEBI:77896"/>
        <dbReference type="EC" id="3.6.1.55"/>
    </reaction>
</comment>
<keyword evidence="19" id="KW-1185">Reference proteome</keyword>
<dbReference type="GO" id="GO:0046872">
    <property type="term" value="F:metal ion binding"/>
    <property type="evidence" value="ECO:0007669"/>
    <property type="project" value="UniProtKB-KW"/>
</dbReference>
<dbReference type="Gene3D" id="3.20.20.70">
    <property type="entry name" value="Aldolase class I"/>
    <property type="match status" value="1"/>
</dbReference>
<reference evidence="18 19" key="1">
    <citation type="submission" date="2018-05" db="EMBL/GenBank/DDBJ databases">
        <title>Genomic Encyclopedia of Type Strains, Phase IV (KMG-IV): sequencing the most valuable type-strain genomes for metagenomic binning, comparative biology and taxonomic classification.</title>
        <authorList>
            <person name="Goeker M."/>
        </authorList>
    </citation>
    <scope>NUCLEOTIDE SEQUENCE [LARGE SCALE GENOMIC DNA]</scope>
    <source>
        <strain evidence="18 19">DSM 29661</strain>
    </source>
</reference>
<dbReference type="GO" id="GO:0009228">
    <property type="term" value="P:thiamine biosynthetic process"/>
    <property type="evidence" value="ECO:0007669"/>
    <property type="project" value="UniProtKB-KW"/>
</dbReference>
<dbReference type="InterPro" id="IPR036206">
    <property type="entry name" value="ThiamineP_synth_sf"/>
</dbReference>
<dbReference type="SUPFAM" id="SSF51391">
    <property type="entry name" value="Thiamin phosphate synthase"/>
    <property type="match status" value="1"/>
</dbReference>
<keyword evidence="6" id="KW-0227">DNA damage</keyword>
<keyword evidence="4" id="KW-0235">DNA replication</keyword>
<dbReference type="EMBL" id="QJKI01000020">
    <property type="protein sequence ID" value="PXX76968.1"/>
    <property type="molecule type" value="Genomic_DNA"/>
</dbReference>
<name>A0A318KK29_9NEIS</name>
<dbReference type="InterPro" id="IPR029119">
    <property type="entry name" value="MutY_C"/>
</dbReference>
<dbReference type="InterPro" id="IPR022998">
    <property type="entry name" value="ThiamineP_synth_TenI"/>
</dbReference>
<keyword evidence="8" id="KW-0460">Magnesium</keyword>
<dbReference type="SUPFAM" id="SSF55811">
    <property type="entry name" value="Nudix"/>
    <property type="match status" value="1"/>
</dbReference>
<evidence type="ECO:0000256" key="11">
    <source>
        <dbReference type="ARBA" id="ARBA00036904"/>
    </source>
</evidence>
<dbReference type="PANTHER" id="PTHR47707">
    <property type="entry name" value="8-OXO-DGTP DIPHOSPHATASE"/>
    <property type="match status" value="1"/>
</dbReference>
<evidence type="ECO:0000256" key="7">
    <source>
        <dbReference type="ARBA" id="ARBA00022801"/>
    </source>
</evidence>
<dbReference type="RefSeq" id="WP_110391575.1">
    <property type="nucleotide sequence ID" value="NZ_QJKI01000020.1"/>
</dbReference>
<evidence type="ECO:0000313" key="18">
    <source>
        <dbReference type="EMBL" id="PXX76968.1"/>
    </source>
</evidence>
<dbReference type="PANTHER" id="PTHR47707:SF1">
    <property type="entry name" value="NUDIX HYDROLASE FAMILY PROTEIN"/>
    <property type="match status" value="1"/>
</dbReference>
<evidence type="ECO:0000256" key="1">
    <source>
        <dbReference type="ARBA" id="ARBA00001946"/>
    </source>
</evidence>
<evidence type="ECO:0000256" key="15">
    <source>
        <dbReference type="ARBA" id="ARBA00041979"/>
    </source>
</evidence>
<evidence type="ECO:0000256" key="14">
    <source>
        <dbReference type="ARBA" id="ARBA00041592"/>
    </source>
</evidence>
<dbReference type="Gene3D" id="3.90.79.10">
    <property type="entry name" value="Nucleoside Triphosphate Pyrophosphohydrolase"/>
    <property type="match status" value="1"/>
</dbReference>
<dbReference type="GO" id="GO:0006281">
    <property type="term" value="P:DNA repair"/>
    <property type="evidence" value="ECO:0007669"/>
    <property type="project" value="UniProtKB-KW"/>
</dbReference>
<dbReference type="InterPro" id="IPR047127">
    <property type="entry name" value="MutT-like"/>
</dbReference>
<evidence type="ECO:0000256" key="13">
    <source>
        <dbReference type="ARBA" id="ARBA00040794"/>
    </source>
</evidence>
<dbReference type="InterPro" id="IPR013785">
    <property type="entry name" value="Aldolase_TIM"/>
</dbReference>
<dbReference type="GO" id="GO:0008413">
    <property type="term" value="F:8-oxo-7,8-dihydroguanosine triphosphate pyrophosphatase activity"/>
    <property type="evidence" value="ECO:0007669"/>
    <property type="project" value="TreeGrafter"/>
</dbReference>
<evidence type="ECO:0000256" key="5">
    <source>
        <dbReference type="ARBA" id="ARBA00022723"/>
    </source>
</evidence>
<keyword evidence="9" id="KW-0234">DNA repair</keyword>
<dbReference type="GO" id="GO:0006260">
    <property type="term" value="P:DNA replication"/>
    <property type="evidence" value="ECO:0007669"/>
    <property type="project" value="UniProtKB-KW"/>
</dbReference>
<evidence type="ECO:0000256" key="6">
    <source>
        <dbReference type="ARBA" id="ARBA00022763"/>
    </source>
</evidence>
<dbReference type="InterPro" id="IPR020476">
    <property type="entry name" value="Nudix_hydrolase"/>
</dbReference>
<evidence type="ECO:0000256" key="2">
    <source>
        <dbReference type="ARBA" id="ARBA00005582"/>
    </source>
</evidence>
<dbReference type="EC" id="3.6.1.55" evidence="12"/>
<accession>A0A318KK29</accession>
<evidence type="ECO:0000256" key="4">
    <source>
        <dbReference type="ARBA" id="ARBA00022705"/>
    </source>
</evidence>
<evidence type="ECO:0000256" key="9">
    <source>
        <dbReference type="ARBA" id="ARBA00023204"/>
    </source>
</evidence>
<dbReference type="PROSITE" id="PS51462">
    <property type="entry name" value="NUDIX"/>
    <property type="match status" value="1"/>
</dbReference>
<keyword evidence="7" id="KW-0378">Hydrolase</keyword>
<comment type="catalytic activity">
    <reaction evidence="11">
        <text>8-oxo-GTP + H2O = 8-oxo-GMP + diphosphate + H(+)</text>
        <dbReference type="Rhea" id="RHEA:67616"/>
        <dbReference type="ChEBI" id="CHEBI:15377"/>
        <dbReference type="ChEBI" id="CHEBI:15378"/>
        <dbReference type="ChEBI" id="CHEBI:33019"/>
        <dbReference type="ChEBI" id="CHEBI:143553"/>
        <dbReference type="ChEBI" id="CHEBI:145694"/>
    </reaction>
</comment>
<keyword evidence="5" id="KW-0479">Metal-binding</keyword>
<feature type="domain" description="Nudix hydrolase" evidence="17">
    <location>
        <begin position="5"/>
        <end position="133"/>
    </location>
</feature>
<dbReference type="OrthoDB" id="9810648at2"/>
<evidence type="ECO:0000259" key="17">
    <source>
        <dbReference type="PROSITE" id="PS51462"/>
    </source>
</evidence>
<dbReference type="InterPro" id="IPR000086">
    <property type="entry name" value="NUDIX_hydrolase_dom"/>
</dbReference>
<dbReference type="Proteomes" id="UP000247555">
    <property type="component" value="Unassembled WGS sequence"/>
</dbReference>
<dbReference type="CDD" id="cd00564">
    <property type="entry name" value="TMP_TenI"/>
    <property type="match status" value="1"/>
</dbReference>
<dbReference type="GO" id="GO:0035539">
    <property type="term" value="F:8-oxo-7,8-dihydrodeoxyguanosine triphosphate pyrophosphatase activity"/>
    <property type="evidence" value="ECO:0007669"/>
    <property type="project" value="UniProtKB-EC"/>
</dbReference>
<gene>
    <name evidence="18" type="ORF">DFR34_12027</name>
</gene>
<evidence type="ECO:0000256" key="3">
    <source>
        <dbReference type="ARBA" id="ARBA00022457"/>
    </source>
</evidence>
<evidence type="ECO:0000313" key="19">
    <source>
        <dbReference type="Proteomes" id="UP000247555"/>
    </source>
</evidence>
<keyword evidence="3" id="KW-0515">Mutator protein</keyword>
<dbReference type="CDD" id="cd03425">
    <property type="entry name" value="NUDIX_MutT_NudA_like"/>
    <property type="match status" value="1"/>
</dbReference>
<dbReference type="Pfam" id="PF14815">
    <property type="entry name" value="NUDIX_4"/>
    <property type="match status" value="1"/>
</dbReference>
<dbReference type="NCBIfam" id="NF006530">
    <property type="entry name" value="PRK08999.1"/>
    <property type="match status" value="1"/>
</dbReference>
<dbReference type="PRINTS" id="PR00502">
    <property type="entry name" value="NUDIXFAMILY"/>
</dbReference>
<evidence type="ECO:0000256" key="12">
    <source>
        <dbReference type="ARBA" id="ARBA00038905"/>
    </source>
</evidence>
<dbReference type="GO" id="GO:0044716">
    <property type="term" value="F:8-oxo-GDP phosphatase activity"/>
    <property type="evidence" value="ECO:0007669"/>
    <property type="project" value="TreeGrafter"/>
</dbReference>
<dbReference type="Pfam" id="PF02581">
    <property type="entry name" value="TMP-TENI"/>
    <property type="match status" value="1"/>
</dbReference>
<dbReference type="InterPro" id="IPR015797">
    <property type="entry name" value="NUDIX_hydrolase-like_dom_sf"/>
</dbReference>
<evidence type="ECO:0000256" key="16">
    <source>
        <dbReference type="ARBA" id="ARBA00042798"/>
    </source>
</evidence>
<organism evidence="18 19">
    <name type="scientific">Rivihabitans pingtungensis</name>
    <dbReference type="NCBI Taxonomy" id="1054498"/>
    <lineage>
        <taxon>Bacteria</taxon>
        <taxon>Pseudomonadati</taxon>
        <taxon>Pseudomonadota</taxon>
        <taxon>Betaproteobacteria</taxon>
        <taxon>Neisseriales</taxon>
        <taxon>Aquaspirillaceae</taxon>
        <taxon>Rivihabitans</taxon>
    </lineage>
</organism>
<comment type="caution">
    <text evidence="18">The sequence shown here is derived from an EMBL/GenBank/DDBJ whole genome shotgun (WGS) entry which is preliminary data.</text>
</comment>
<proteinExistence type="inferred from homology"/>
<sequence>MTSTQLVEVVAGVLVRPDGRFLLASRPVGKVYAGYWEFPGGKIEPGEAPYAALVRELQEELAITVTAATPWLVQQFVYPHAHVRLRFYRVSAWQGEPQAQEGQQLNWQTPGQLDVAPMLPANTPILRALSLPAITALTCAGELGEDAVLAALPARLAAGLSLLIVREPDYARDQLASWVARLAELTRPAGCRLLVNAEPDWLAGWPVDGVHLNSARLAACRQRPDFAWVGASAHRPEELQHAAELGLDYALLGHVLPTASHPDAPPLGWQGLACQLASAGPRLPVYALGGLGDADLPAACEAGAHGVALMRGAWA</sequence>
<dbReference type="FunFam" id="3.90.79.10:FF:000014">
    <property type="entry name" value="8-oxo-dGTP diphosphatase MutT"/>
    <property type="match status" value="1"/>
</dbReference>
<evidence type="ECO:0000256" key="8">
    <source>
        <dbReference type="ARBA" id="ARBA00022842"/>
    </source>
</evidence>
<comment type="similarity">
    <text evidence="2">Belongs to the Nudix hydrolase family.</text>
</comment>
<dbReference type="AlphaFoldDB" id="A0A318KK29"/>
<comment type="cofactor">
    <cofactor evidence="1">
        <name>Mg(2+)</name>
        <dbReference type="ChEBI" id="CHEBI:18420"/>
    </cofactor>
</comment>